<dbReference type="Proteomes" id="UP001169760">
    <property type="component" value="Unassembled WGS sequence"/>
</dbReference>
<gene>
    <name evidence="1" type="ORF">Q4521_00030</name>
</gene>
<dbReference type="AlphaFoldDB" id="A0AAW7X1K6"/>
<sequence length="121" mass="13706">MNSFEDIKKLIEGGCIASSIINVIPHSLNRVSNFRLHEKPIDIEEFHAIYKGRMLHLTNIGSEHTGLKETLEALSDLEACSVRAAFFQKNEKYFCVLAELDALLNSVKIVGMFCWEHVKQA</sequence>
<comment type="caution">
    <text evidence="1">The sequence shown here is derived from an EMBL/GenBank/DDBJ whole genome shotgun (WGS) entry which is preliminary data.</text>
</comment>
<dbReference type="RefSeq" id="WP_303489920.1">
    <property type="nucleotide sequence ID" value="NZ_JAUOPB010000001.1"/>
</dbReference>
<accession>A0AAW7X1K6</accession>
<organism evidence="1 2">
    <name type="scientific">Saccharophagus degradans</name>
    <dbReference type="NCBI Taxonomy" id="86304"/>
    <lineage>
        <taxon>Bacteria</taxon>
        <taxon>Pseudomonadati</taxon>
        <taxon>Pseudomonadota</taxon>
        <taxon>Gammaproteobacteria</taxon>
        <taxon>Cellvibrionales</taxon>
        <taxon>Cellvibrionaceae</taxon>
        <taxon>Saccharophagus</taxon>
    </lineage>
</organism>
<name>A0AAW7X1K6_9GAMM</name>
<protein>
    <submittedName>
        <fullName evidence="1">Uncharacterized protein</fullName>
    </submittedName>
</protein>
<proteinExistence type="predicted"/>
<evidence type="ECO:0000313" key="1">
    <source>
        <dbReference type="EMBL" id="MDO6420848.1"/>
    </source>
</evidence>
<evidence type="ECO:0000313" key="2">
    <source>
        <dbReference type="Proteomes" id="UP001169760"/>
    </source>
</evidence>
<dbReference type="EMBL" id="JAUOPB010000001">
    <property type="protein sequence ID" value="MDO6420848.1"/>
    <property type="molecule type" value="Genomic_DNA"/>
</dbReference>
<reference evidence="1" key="1">
    <citation type="submission" date="2023-07" db="EMBL/GenBank/DDBJ databases">
        <title>Genome content predicts the carbon catabolic preferences of heterotrophic bacteria.</title>
        <authorList>
            <person name="Gralka M."/>
        </authorList>
    </citation>
    <scope>NUCLEOTIDE SEQUENCE</scope>
    <source>
        <strain evidence="1">I3M17_2</strain>
    </source>
</reference>